<feature type="compositionally biased region" description="Basic and acidic residues" evidence="1">
    <location>
        <begin position="460"/>
        <end position="470"/>
    </location>
</feature>
<sequence>MSGPELSCYQSCLRYWSFNSLDVKDADHHDTTSGLAPNFSGARSYFRFMRHPNEPEHRADGSDTPYCKRGADEEGNPPCAVCSSRAVVSDHVERRLFLPHSLLLYSSENKSRDSCANLLHPDDPNLWAKEPDFYRALASDGMGFLSQVAHVCLYARLFRCGDYRCNMIKEGMQKVVKGVDAWPELSEWAFTAMSCQHHHRELWGANLTSHSGHTHIASAVAALSMVLAECSRPCYAETLFRDRLDGVNATEHKQGQNLLSQVWDLLYWMISIQYNYSVGPDQFGRWGSDMLSTSIDSRYILHGRLESDLQWLEDASVCKFRIWNFLEIGDRNEADLLAVVAFLRQYRHELGIKQKEREPRNEEDQDKLATEENVHTNCTPGFCQGGNVDSTKVKQWHKCKDRDSCEQVPFDLKLVDAAVDRAGRTAWICDQRFQQPGLIAEGNDYVAISHVWSDGTGVGDDQRDNKREHMGNNNNGESMRDDDNNSGSTVNACLWGFWDEMVGKIWDSSYKGDRAIWWDTVSIPRAKKERSMALKSLHRNYSGAKCTIVHDKFLAAMDPRNNAAVLCVALVLSNWFSRAWTALELQMSNQVYVIFGNTPIPLEKILAQSPATAHPVHWLATTMIKRLRTPIDDVGDILHILKPRSTSWPRDKTRIAALLAGVPNFDDSEDESVMTQDILKYLGKIPSLSLLHGEPTMRSFGSWSWCPSTLFHMPAAPSINVESRKMSDFLSLLDITSEGGLRGKWHARPVGWHESDSTRAFGRDSSSHLKVRLALQQRGRRYLLRPQSDVQQSEPALLVVEEKTSESDTCSIHCRYIGAVWEAESAKKDGWEIRKVTIGPPDESKTDDELRLPIFGEPRLPAWLVTGVVASGWQEGGQSFAHFLNQSPVPDESSRVGPLLGSILQGRVQSAQYQLESILRGEKLDLGMIKQLGSQAATPGVGNVGLSHIINGLWLLGDYALKTRGFSNASLAYFAAYELAQRCLDGVNGGDAVIPPGTDAMLGYQCGLAFLLSGKHKDAIPFLRKAVGGSSKRMDQLILPRGSYNAQRHVLSRKLSSYMVGQDWESEIAASYRAKRSALGALILLSVEQLSKPQDGDYDLDPPEQYFLASIRREERRVLRSSPGVEIIRFCLQGNATDYDKARQYHHGEIRGIADALKSVLEKFDTLFRKEHILCYISALCLGVASKMTADSSELESIREEYEALANIQFKRVKDELEKALPNTLGPQPEIRPSVSDQYRDVHDGVKQWSSFAGRFKSNALDSARAQLQRVQNEVEKVVPIASGIEPKGWALYEILTSHCPEPAEAATEE</sequence>
<name>A0A428P3K5_9HYPO</name>
<dbReference type="Proteomes" id="UP000287972">
    <property type="component" value="Unassembled WGS sequence"/>
</dbReference>
<feature type="region of interest" description="Disordered" evidence="1">
    <location>
        <begin position="456"/>
        <end position="485"/>
    </location>
</feature>
<gene>
    <name evidence="2" type="ORF">CEP51_015756</name>
</gene>
<proteinExistence type="predicted"/>
<dbReference type="PANTHER" id="PTHR39596:SF2">
    <property type="entry name" value="HET DOMAIN PROTEIN (AFU_ORTHOLOGUE AFUA_1G17550)-RELATED"/>
    <property type="match status" value="1"/>
</dbReference>
<dbReference type="EMBL" id="NKCL01000912">
    <property type="protein sequence ID" value="RSL47579.1"/>
    <property type="molecule type" value="Genomic_DNA"/>
</dbReference>
<reference evidence="2 3" key="1">
    <citation type="submission" date="2017-06" db="EMBL/GenBank/DDBJ databases">
        <title>Comparative genomic analysis of Ambrosia Fusariam Clade fungi.</title>
        <authorList>
            <person name="Stajich J.E."/>
            <person name="Carrillo J."/>
            <person name="Kijimoto T."/>
            <person name="Eskalen A."/>
            <person name="O'Donnell K."/>
            <person name="Kasson M."/>
        </authorList>
    </citation>
    <scope>NUCLEOTIDE SEQUENCE [LARGE SCALE GENOMIC DNA]</scope>
    <source>
        <strain evidence="2 3">NRRL62606</strain>
    </source>
</reference>
<accession>A0A428P3K5</accession>
<evidence type="ECO:0000256" key="1">
    <source>
        <dbReference type="SAM" id="MobiDB-lite"/>
    </source>
</evidence>
<evidence type="ECO:0000313" key="3">
    <source>
        <dbReference type="Proteomes" id="UP000287972"/>
    </source>
</evidence>
<evidence type="ECO:0000313" key="2">
    <source>
        <dbReference type="EMBL" id="RSL47579.1"/>
    </source>
</evidence>
<keyword evidence="3" id="KW-1185">Reference proteome</keyword>
<protein>
    <submittedName>
        <fullName evidence="2">Uncharacterized protein</fullName>
    </submittedName>
</protein>
<comment type="caution">
    <text evidence="2">The sequence shown here is derived from an EMBL/GenBank/DDBJ whole genome shotgun (WGS) entry which is preliminary data.</text>
</comment>
<dbReference type="PANTHER" id="PTHR39596">
    <property type="match status" value="1"/>
</dbReference>
<organism evidence="2 3">
    <name type="scientific">Fusarium floridanum</name>
    <dbReference type="NCBI Taxonomy" id="1325733"/>
    <lineage>
        <taxon>Eukaryota</taxon>
        <taxon>Fungi</taxon>
        <taxon>Dikarya</taxon>
        <taxon>Ascomycota</taxon>
        <taxon>Pezizomycotina</taxon>
        <taxon>Sordariomycetes</taxon>
        <taxon>Hypocreomycetidae</taxon>
        <taxon>Hypocreales</taxon>
        <taxon>Nectriaceae</taxon>
        <taxon>Fusarium</taxon>
        <taxon>Fusarium solani species complex</taxon>
    </lineage>
</organism>